<keyword evidence="4" id="KW-1185">Reference proteome</keyword>
<feature type="compositionally biased region" description="Acidic residues" evidence="2">
    <location>
        <begin position="38"/>
        <end position="51"/>
    </location>
</feature>
<protein>
    <submittedName>
        <fullName evidence="3">Uncharacterized protein</fullName>
    </submittedName>
</protein>
<dbReference type="Proteomes" id="UP000603453">
    <property type="component" value="Unassembled WGS sequence"/>
</dbReference>
<proteinExistence type="predicted"/>
<comment type="caution">
    <text evidence="3">The sequence shown here is derived from an EMBL/GenBank/DDBJ whole genome shotgun (WGS) entry which is preliminary data.</text>
</comment>
<dbReference type="OrthoDB" id="2280717at2759"/>
<organism evidence="3 4">
    <name type="scientific">Mucor saturninus</name>
    <dbReference type="NCBI Taxonomy" id="64648"/>
    <lineage>
        <taxon>Eukaryota</taxon>
        <taxon>Fungi</taxon>
        <taxon>Fungi incertae sedis</taxon>
        <taxon>Mucoromycota</taxon>
        <taxon>Mucoromycotina</taxon>
        <taxon>Mucoromycetes</taxon>
        <taxon>Mucorales</taxon>
        <taxon>Mucorineae</taxon>
        <taxon>Mucoraceae</taxon>
        <taxon>Mucor</taxon>
    </lineage>
</organism>
<feature type="region of interest" description="Disordered" evidence="2">
    <location>
        <begin position="34"/>
        <end position="55"/>
    </location>
</feature>
<sequence>MDYTSTNKRRHTLPSISFVDPAIVRFIEKASSSTCSVMEEEEEEEEEEDDDQRTTITTLSLPQTLSYPSYKQPTNHLDTLWARQEKYDNLDLRLLSLEVTKKRFEQRLQALEEQDNNRPILLHQKPPMKPDQQPIMHETHDEMIKNNSQYIELYNKHQQLLNKYHSIQAEFKEKEAMYKKRIEELTHPAKEEEEDCSYKEEDGYLIFDTTNMNGEIIHCRVKIPNPSSLVSPPATRVNSPQQIPPTPLPSSIIPKKKKGLNFNAPEWKT</sequence>
<feature type="coiled-coil region" evidence="1">
    <location>
        <begin position="87"/>
        <end position="114"/>
    </location>
</feature>
<dbReference type="EMBL" id="JAEPRD010000019">
    <property type="protein sequence ID" value="KAG2208561.1"/>
    <property type="molecule type" value="Genomic_DNA"/>
</dbReference>
<evidence type="ECO:0000313" key="4">
    <source>
        <dbReference type="Proteomes" id="UP000603453"/>
    </source>
</evidence>
<evidence type="ECO:0000313" key="3">
    <source>
        <dbReference type="EMBL" id="KAG2208561.1"/>
    </source>
</evidence>
<keyword evidence="1" id="KW-0175">Coiled coil</keyword>
<accession>A0A8H7RFB0</accession>
<evidence type="ECO:0000256" key="1">
    <source>
        <dbReference type="SAM" id="Coils"/>
    </source>
</evidence>
<feature type="region of interest" description="Disordered" evidence="2">
    <location>
        <begin position="230"/>
        <end position="269"/>
    </location>
</feature>
<dbReference type="AlphaFoldDB" id="A0A8H7RFB0"/>
<name>A0A8H7RFB0_9FUNG</name>
<gene>
    <name evidence="3" type="ORF">INT47_010257</name>
</gene>
<evidence type="ECO:0000256" key="2">
    <source>
        <dbReference type="SAM" id="MobiDB-lite"/>
    </source>
</evidence>
<reference evidence="3" key="1">
    <citation type="submission" date="2020-12" db="EMBL/GenBank/DDBJ databases">
        <title>Metabolic potential, ecology and presence of endohyphal bacteria is reflected in genomic diversity of Mucoromycotina.</title>
        <authorList>
            <person name="Muszewska A."/>
            <person name="Okrasinska A."/>
            <person name="Steczkiewicz K."/>
            <person name="Drgas O."/>
            <person name="Orlowska M."/>
            <person name="Perlinska-Lenart U."/>
            <person name="Aleksandrzak-Piekarczyk T."/>
            <person name="Szatraj K."/>
            <person name="Zielenkiewicz U."/>
            <person name="Pilsyk S."/>
            <person name="Malc E."/>
            <person name="Mieczkowski P."/>
            <person name="Kruszewska J.S."/>
            <person name="Biernat P."/>
            <person name="Pawlowska J."/>
        </authorList>
    </citation>
    <scope>NUCLEOTIDE SEQUENCE</scope>
    <source>
        <strain evidence="3">WA0000017839</strain>
    </source>
</reference>